<keyword evidence="3" id="KW-1185">Reference proteome</keyword>
<gene>
    <name evidence="2" type="ORF">Vbra_15259</name>
</gene>
<evidence type="ECO:0000313" key="3">
    <source>
        <dbReference type="Proteomes" id="UP000041254"/>
    </source>
</evidence>
<name>A0A0G4FFB6_VITBC</name>
<sequence length="342" mass="35346">MQTSNTAAREADADIAKDTGSKEATAEFDGAEKGPAEYAAAACAECSVIFLRGPLFCESIGPVSVLSSGSAGKWRVMAAEEVVDQMERAFTDTTAAASAHWRVGSPVWKAEDGILYGPLLCVSCGHVLAYFTLAGVSSKHTLLRQVLCDDKGLSLQPVRSMADGTDGQADGYEKVCEADKVDERKTSPGQPDDASRVDTPAVDGGAPAASPSPSPAAASPSMSVSPPPRIGQPKPIPLKPKGAVRKQRGQSTPLLPQTYSMPVSPPPAQILRHSGGVGAPRHAQQKKRSMLSRPNHMPIPKKCRSGVLGASPLASPSVPATSGDVRHQVASPAGKGAAGGQQ</sequence>
<evidence type="ECO:0000256" key="1">
    <source>
        <dbReference type="SAM" id="MobiDB-lite"/>
    </source>
</evidence>
<evidence type="ECO:0000313" key="2">
    <source>
        <dbReference type="EMBL" id="CEM11890.1"/>
    </source>
</evidence>
<dbReference type="InParanoid" id="A0A0G4FFB6"/>
<dbReference type="EMBL" id="CDMY01000427">
    <property type="protein sequence ID" value="CEM11890.1"/>
    <property type="molecule type" value="Genomic_DNA"/>
</dbReference>
<dbReference type="AlphaFoldDB" id="A0A0G4FFB6"/>
<organism evidence="2 3">
    <name type="scientific">Vitrella brassicaformis (strain CCMP3155)</name>
    <dbReference type="NCBI Taxonomy" id="1169540"/>
    <lineage>
        <taxon>Eukaryota</taxon>
        <taxon>Sar</taxon>
        <taxon>Alveolata</taxon>
        <taxon>Colpodellida</taxon>
        <taxon>Vitrellaceae</taxon>
        <taxon>Vitrella</taxon>
    </lineage>
</organism>
<dbReference type="VEuPathDB" id="CryptoDB:Vbra_15259"/>
<feature type="compositionally biased region" description="Pro residues" evidence="1">
    <location>
        <begin position="225"/>
        <end position="238"/>
    </location>
</feature>
<dbReference type="Proteomes" id="UP000041254">
    <property type="component" value="Unassembled WGS sequence"/>
</dbReference>
<feature type="compositionally biased region" description="Polar residues" evidence="1">
    <location>
        <begin position="249"/>
        <end position="261"/>
    </location>
</feature>
<protein>
    <submittedName>
        <fullName evidence="2">Uncharacterized protein</fullName>
    </submittedName>
</protein>
<feature type="compositionally biased region" description="Basic and acidic residues" evidence="1">
    <location>
        <begin position="9"/>
        <end position="21"/>
    </location>
</feature>
<reference evidence="2 3" key="1">
    <citation type="submission" date="2014-11" db="EMBL/GenBank/DDBJ databases">
        <authorList>
            <person name="Zhu J."/>
            <person name="Qi W."/>
            <person name="Song R."/>
        </authorList>
    </citation>
    <scope>NUCLEOTIDE SEQUENCE [LARGE SCALE GENOMIC DNA]</scope>
</reference>
<feature type="compositionally biased region" description="Low complexity" evidence="1">
    <location>
        <begin position="206"/>
        <end position="224"/>
    </location>
</feature>
<feature type="region of interest" description="Disordered" evidence="1">
    <location>
        <begin position="1"/>
        <end position="21"/>
    </location>
</feature>
<accession>A0A0G4FFB6</accession>
<feature type="region of interest" description="Disordered" evidence="1">
    <location>
        <begin position="178"/>
        <end position="342"/>
    </location>
</feature>
<proteinExistence type="predicted"/>